<dbReference type="SUPFAM" id="SSF53901">
    <property type="entry name" value="Thiolase-like"/>
    <property type="match status" value="1"/>
</dbReference>
<reference evidence="1" key="1">
    <citation type="submission" date="2023-07" db="EMBL/GenBank/DDBJ databases">
        <title>Black Yeasts Isolated from many extreme environments.</title>
        <authorList>
            <person name="Coleine C."/>
            <person name="Stajich J.E."/>
            <person name="Selbmann L."/>
        </authorList>
    </citation>
    <scope>NUCLEOTIDE SEQUENCE</scope>
    <source>
        <strain evidence="1">CCFEE 5485</strain>
    </source>
</reference>
<protein>
    <submittedName>
        <fullName evidence="1">Uncharacterized protein</fullName>
    </submittedName>
</protein>
<comment type="caution">
    <text evidence="1">The sequence shown here is derived from an EMBL/GenBank/DDBJ whole genome shotgun (WGS) entry which is preliminary data.</text>
</comment>
<organism evidence="1 2">
    <name type="scientific">Recurvomyces mirabilis</name>
    <dbReference type="NCBI Taxonomy" id="574656"/>
    <lineage>
        <taxon>Eukaryota</taxon>
        <taxon>Fungi</taxon>
        <taxon>Dikarya</taxon>
        <taxon>Ascomycota</taxon>
        <taxon>Pezizomycotina</taxon>
        <taxon>Dothideomycetes</taxon>
        <taxon>Dothideomycetidae</taxon>
        <taxon>Mycosphaerellales</taxon>
        <taxon>Teratosphaeriaceae</taxon>
        <taxon>Recurvomyces</taxon>
    </lineage>
</organism>
<evidence type="ECO:0000313" key="1">
    <source>
        <dbReference type="EMBL" id="KAK3671671.1"/>
    </source>
</evidence>
<proteinExistence type="predicted"/>
<dbReference type="Proteomes" id="UP001274830">
    <property type="component" value="Unassembled WGS sequence"/>
</dbReference>
<dbReference type="GO" id="GO:0016746">
    <property type="term" value="F:acyltransferase activity"/>
    <property type="evidence" value="ECO:0007669"/>
    <property type="project" value="InterPro"/>
</dbReference>
<evidence type="ECO:0000313" key="2">
    <source>
        <dbReference type="Proteomes" id="UP001274830"/>
    </source>
</evidence>
<dbReference type="Gene3D" id="3.40.47.10">
    <property type="match status" value="1"/>
</dbReference>
<dbReference type="EMBL" id="JAUTXT010000040">
    <property type="protein sequence ID" value="KAK3671671.1"/>
    <property type="molecule type" value="Genomic_DNA"/>
</dbReference>
<dbReference type="AlphaFoldDB" id="A0AAE0WGZ0"/>
<gene>
    <name evidence="1" type="ORF">LTR78_008404</name>
</gene>
<accession>A0AAE0WGZ0</accession>
<sequence>MQLSEAHIAGVGIAEHQSSSSLQSLAISASIKALIDAGVTYSDLDSLVLGSCQDRPIPRSALQALGQEGAPIYEADNDSALSTAFACIRSRSSNCSLVLGLDRTNGQGNVVVATIVVSNHFLTSHAYLKDQAISVLGSSLSSKASQDASAILRRTIESALRQARLGSKDLQVVQAQNVTKDTAVGKALAANHVIPPLGQPTAELDGLMGTGASVETSVGETGLLALVDLVYRLRGWSHAPNKPVPLTQPQHVLHYTLTPSSTSSVLILGRSDGKPAPLWNAVKSIRDGRERLGYNPAMENRGVTTEDLEAVIGRKGGMLAEAKQLSLPAKGGDRAALARL</sequence>
<name>A0AAE0WGZ0_9PEZI</name>
<dbReference type="InterPro" id="IPR016039">
    <property type="entry name" value="Thiolase-like"/>
</dbReference>
<keyword evidence="2" id="KW-1185">Reference proteome</keyword>